<dbReference type="FunFam" id="1.20.58.1930:FF:000002">
    <property type="entry name" value="Erythrocyte membrane protein 1, PfEMP1"/>
    <property type="match status" value="1"/>
</dbReference>
<proteinExistence type="predicted"/>
<dbReference type="InterPro" id="IPR042202">
    <property type="entry name" value="Duffy-ag-bd_sf"/>
</dbReference>
<dbReference type="VEuPathDB" id="PlasmoDB:PfSN01_000012700"/>
<evidence type="ECO:0000259" key="5">
    <source>
        <dbReference type="Pfam" id="PF05424"/>
    </source>
</evidence>
<feature type="coiled-coil region" evidence="1">
    <location>
        <begin position="1878"/>
        <end position="1909"/>
    </location>
</feature>
<feature type="region of interest" description="Disordered" evidence="2">
    <location>
        <begin position="2209"/>
        <end position="2360"/>
    </location>
</feature>
<feature type="compositionally biased region" description="Acidic residues" evidence="2">
    <location>
        <begin position="1400"/>
        <end position="1453"/>
    </location>
</feature>
<keyword evidence="3" id="KW-0472">Membrane</keyword>
<dbReference type="VEuPathDB" id="PlasmoDB:PfML01_040005600"/>
<dbReference type="VEuPathDB" id="PlasmoDB:PfHB3_070005300"/>
<dbReference type="FunFam" id="1.20.58.830:FF:000021">
    <property type="entry name" value="Erythrocyte membrane protein 1, PfEMP1"/>
    <property type="match status" value="1"/>
</dbReference>
<feature type="domain" description="Duffy-antigen binding" evidence="5">
    <location>
        <begin position="1550"/>
        <end position="1739"/>
    </location>
</feature>
<dbReference type="GO" id="GO:0016020">
    <property type="term" value="C:membrane"/>
    <property type="evidence" value="ECO:0007669"/>
    <property type="project" value="InterPro"/>
</dbReference>
<dbReference type="VEuPathDB" id="PlasmoDB:PfSN01_090005700"/>
<dbReference type="VEuPathDB" id="PlasmoDB:PfKH01_020028200"/>
<dbReference type="Pfam" id="PF21807">
    <property type="entry name" value="PfEMP1_CIDRalpha1_dom"/>
    <property type="match status" value="1"/>
</dbReference>
<feature type="non-terminal residue" evidence="9">
    <location>
        <position position="1"/>
    </location>
</feature>
<feature type="region of interest" description="Disordered" evidence="2">
    <location>
        <begin position="1334"/>
        <end position="1482"/>
    </location>
</feature>
<feature type="compositionally biased region" description="Basic and acidic residues" evidence="2">
    <location>
        <begin position="2276"/>
        <end position="2293"/>
    </location>
</feature>
<keyword evidence="3" id="KW-0812">Transmembrane</keyword>
<dbReference type="VEuPathDB" id="PlasmoDB:PfIT_040025500"/>
<evidence type="ECO:0000256" key="3">
    <source>
        <dbReference type="SAM" id="Phobius"/>
    </source>
</evidence>
<dbReference type="Pfam" id="PF05424">
    <property type="entry name" value="Duffy_binding"/>
    <property type="match status" value="4"/>
</dbReference>
<feature type="transmembrane region" description="Helical" evidence="3">
    <location>
        <begin position="2361"/>
        <end position="2382"/>
    </location>
</feature>
<dbReference type="Pfam" id="PF03011">
    <property type="entry name" value="PFEMP"/>
    <property type="match status" value="2"/>
</dbReference>
<dbReference type="Gene3D" id="1.20.58.1930">
    <property type="match status" value="2"/>
</dbReference>
<keyword evidence="3" id="KW-1133">Transmembrane helix</keyword>
<dbReference type="VEuPathDB" id="PlasmoDB:PfKH02_030005900"/>
<feature type="domain" description="Duffy-binding-like" evidence="8">
    <location>
        <begin position="1810"/>
        <end position="1965"/>
    </location>
</feature>
<evidence type="ECO:0000256" key="1">
    <source>
        <dbReference type="SAM" id="Coils"/>
    </source>
</evidence>
<dbReference type="VEuPathDB" id="PlasmoDB:PfKE01_070035100"/>
<evidence type="ECO:0000259" key="8">
    <source>
        <dbReference type="Pfam" id="PF22672"/>
    </source>
</evidence>
<feature type="domain" description="Duffy-binding-like" evidence="4">
    <location>
        <begin position="390"/>
        <end position="532"/>
    </location>
</feature>
<dbReference type="VEuPathDB" id="PlasmoDB:PfGN01_100005900"/>
<dbReference type="VEuPathDB" id="PlasmoDB:PfGB4_070018100"/>
<dbReference type="VEuPathDB" id="PlasmoDB:PfIT_020027600"/>
<feature type="region of interest" description="Disordered" evidence="2">
    <location>
        <begin position="1517"/>
        <end position="1550"/>
    </location>
</feature>
<evidence type="ECO:0000259" key="7">
    <source>
        <dbReference type="Pfam" id="PF21807"/>
    </source>
</evidence>
<evidence type="ECO:0000259" key="6">
    <source>
        <dbReference type="Pfam" id="PF18562"/>
    </source>
</evidence>
<dbReference type="Gene3D" id="1.20.1310.20">
    <property type="entry name" value="Duffy-antigen binding domain"/>
    <property type="match status" value="4"/>
</dbReference>
<dbReference type="GO" id="GO:0046789">
    <property type="term" value="F:host cell surface receptor binding"/>
    <property type="evidence" value="ECO:0007669"/>
    <property type="project" value="InterPro"/>
</dbReference>
<feature type="non-terminal residue" evidence="9">
    <location>
        <position position="2383"/>
    </location>
</feature>
<dbReference type="VEuPathDB" id="PlasmoDB:PfML01_140085300"/>
<evidence type="ECO:0000313" key="9">
    <source>
        <dbReference type="EMBL" id="ANJ20947.1"/>
    </source>
</evidence>
<keyword evidence="1" id="KW-0175">Coiled coil</keyword>
<evidence type="ECO:0000259" key="4">
    <source>
        <dbReference type="Pfam" id="PF03011"/>
    </source>
</evidence>
<dbReference type="VEuPathDB" id="PlasmoDB:PF3D7_0800300"/>
<dbReference type="FunFam" id="1.20.58.1930:FF:000001">
    <property type="entry name" value="Erythrocyte membrane protein 1, PfEMP1"/>
    <property type="match status" value="1"/>
</dbReference>
<feature type="compositionally biased region" description="Pro residues" evidence="2">
    <location>
        <begin position="2342"/>
        <end position="2354"/>
    </location>
</feature>
<dbReference type="VEuPathDB" id="PlasmoDB:PfTG01_000049800"/>
<feature type="domain" description="Duffy-antigen binding" evidence="5">
    <location>
        <begin position="1055"/>
        <end position="1221"/>
    </location>
</feature>
<dbReference type="VEuPathDB" id="PlasmoDB:PfNF166_020005800"/>
<feature type="domain" description="PfEMP1 CIDRalpha1" evidence="7">
    <location>
        <begin position="322"/>
        <end position="377"/>
    </location>
</feature>
<feature type="compositionally biased region" description="Acidic residues" evidence="2">
    <location>
        <begin position="2232"/>
        <end position="2247"/>
    </location>
</feature>
<dbReference type="Pfam" id="PF18562">
    <property type="entry name" value="CIDR1_gamma"/>
    <property type="match status" value="1"/>
</dbReference>
<feature type="compositionally biased region" description="Polar residues" evidence="2">
    <location>
        <begin position="2213"/>
        <end position="2229"/>
    </location>
</feature>
<dbReference type="InterPro" id="IPR049158">
    <property type="entry name" value="PfEMP1_CIDRalpha1_dom"/>
</dbReference>
<evidence type="ECO:0000256" key="2">
    <source>
        <dbReference type="SAM" id="MobiDB-lite"/>
    </source>
</evidence>
<feature type="domain" description="Duffy-binding-like" evidence="8">
    <location>
        <begin position="124"/>
        <end position="280"/>
    </location>
</feature>
<dbReference type="InterPro" id="IPR041480">
    <property type="entry name" value="CIDR1_gamma"/>
</dbReference>
<dbReference type="FunFam" id="1.20.58.830:FF:000001">
    <property type="entry name" value="Erythrocyte membrane protein 1, PfEMP1"/>
    <property type="match status" value="1"/>
</dbReference>
<gene>
    <name evidence="9" type="primary">var</name>
</gene>
<dbReference type="InterPro" id="IPR008602">
    <property type="entry name" value="Duffy-antigen-binding"/>
</dbReference>
<feature type="domain" description="Duffy-antigen binding" evidence="5">
    <location>
        <begin position="657"/>
        <end position="828"/>
    </location>
</feature>
<accession>A0A191VZ08</accession>
<name>A0A191VZ08_PLAFA</name>
<organism evidence="9">
    <name type="scientific">Plasmodium falciparum</name>
    <name type="common">malaria parasite P. falciparum</name>
    <dbReference type="NCBI Taxonomy" id="5833"/>
    <lineage>
        <taxon>Eukaryota</taxon>
        <taxon>Sar</taxon>
        <taxon>Alveolata</taxon>
        <taxon>Apicomplexa</taxon>
        <taxon>Aconoidasida</taxon>
        <taxon>Haemosporida</taxon>
        <taxon>Plasmodiidae</taxon>
        <taxon>Plasmodium</taxon>
        <taxon>Plasmodium (Laverania)</taxon>
    </lineage>
</organism>
<dbReference type="InterPro" id="IPR004258">
    <property type="entry name" value="DBL"/>
</dbReference>
<reference evidence="9" key="1">
    <citation type="journal article" date="2016" name="EMBO Mol. Med.">
        <title>Plasmodium falciparum var genes expressed in children with severe malaria encode CIDRalpha1 domains.</title>
        <authorList>
            <person name="Jespersen J.S."/>
            <person name="Wang C.W."/>
            <person name="Mkumbaye S.I."/>
            <person name="Minja D.T."/>
            <person name="Petersen B."/>
            <person name="Turner L."/>
            <person name="Petersen J.E."/>
            <person name="Lusingu J.P."/>
            <person name="Theander T.G."/>
            <person name="Lavstsen T."/>
        </authorList>
    </citation>
    <scope>NUCLEOTIDE SEQUENCE</scope>
    <source>
        <strain evidence="9">1712-4</strain>
    </source>
</reference>
<dbReference type="Pfam" id="PF22672">
    <property type="entry name" value="DBL_C"/>
    <property type="match status" value="2"/>
</dbReference>
<dbReference type="EMBL" id="KX154827">
    <property type="protein sequence ID" value="ANJ20947.1"/>
    <property type="molecule type" value="Genomic_DNA"/>
</dbReference>
<protein>
    <submittedName>
        <fullName evidence="9">Erythrocyte membrane protein 1</fullName>
    </submittedName>
</protein>
<dbReference type="VEuPathDB" id="PlasmoDB:PfGB4_050005400"/>
<dbReference type="FunFam" id="1.20.58.830:FF:000005">
    <property type="entry name" value="Erythrocyte membrane protein 1, PfEMP1"/>
    <property type="match status" value="1"/>
</dbReference>
<feature type="domain" description="Cysteine-rich interdomain region 1 gamma" evidence="6">
    <location>
        <begin position="2009"/>
        <end position="2059"/>
    </location>
</feature>
<feature type="domain" description="Duffy-binding-like" evidence="4">
    <location>
        <begin position="2076"/>
        <end position="2216"/>
    </location>
</feature>
<dbReference type="Gene3D" id="1.20.58.830">
    <property type="match status" value="4"/>
</dbReference>
<sequence>DIIRGKDLYRRDSRTDKLEENLKKIFANIYKELTTTSGRNGEALQTRYNDESGNYYQLREDWWALNRVQVWKAITCGATMNDIFSKNIRNSRTTLFYYKCGHHVNQDVPTNLDYVPQYLRWFEEWADDFCRIRKHKLKNIKETCRDYSKNLYCSLNGFDCTETVRRKDIFIQSKDCMKCFFACSHYNIWVDNQKREFKKQKEKYINEILTYESNKGIYNSNINNEYYNDFYKNLKEMKYDNINTFLKFLNEGKYCKENLPEEEVINFIIPDEKKAFHRSKYCEPCPICGVKCENKSCTDKENDDDCKNKKKYDPPKGVTPIDIPILYSGDKQGDITKKLEDFCYNRTKENEKTYQNWKCYYKDSEFNKCKMESKSGKSTTQEKIISFDEFFYLWVNNLLIDSIMWENDIKHCINNTNVTNCKNKCNENCKCFKNWVKKKEEEWTKVKQILGNRSENLNNYYNKLNSLFKGFFFEVVYKFNNKEEKWNKLTEKLEQKIGSSKGKEGVENPKDAIELLLDHLKENAITCKDNNSLEEDKNCPKIKINPCIKKNPKNSNKPPKTVKHIAEIMQQDAREQLEEGGVGEIKLKGDASKGVYKRGGKEKKLNGQICNIDTSYSNDSRSINDGEPCTGKNQERFKIGTQWSFKDDNKKNTHPEAYMPPRRQHMCTSNLEKLDVSWFTKDGKASHSLLGDVLLAAKYEAKNIKELYEKNKGTRGLNDENDKATVCRAMKYSFADIGDIIRGKDMWVQNTDATKLQGHLKNVFEKIKDHSVIKGKYTDGEPYIKLREDWWEANRHQVWRAMKCAIENDKDMKCNGIPIEDYIPQRLRWMTEWAEWYCKVQKEAYEKLQMQCGGCMGKGSGKECWKTDSECTTCKAACDEYWNKIKPWENQWKKIKEKYKKLYEQATKNGETSGTPNEKDKDVVAFLKKLHEASGGTSGATRSPYSTAAGYIHHEVPHMECQVQKHFCGGKQKKEYAFREKPYDHDDACDCKSRPKPEKKTVKTKEEEDGVCEMVKKLIRDNDGTTEIDGCKRKENYPGWNCDEKDTLINIEHKGACMPPRRQKLCVSGLTQTNNIINKEDIRTQFIKCAAIETHFAWDRYKTINTEADKELQGGTIPHEFKRQMYYTFGDFRDIFFGTDISSCPHIKGTSKTIKSKLGDQATTEKGGKHIEHNEKRQEWWDTNGPLIWQGILCALPHSDQLKNKPEYKTPPEEFAKTPQFLRWFIEWGDQFCREREKQLATLLKECPQKICNKADENKQKCTEACSAYKTFIKNWKENYQKQSRKYFEDNKNKRFESTSAKDEVKVSSHAYEYLNKSLKKLCPDGSCSCMEQRSQQHNEDSSDALETHNSSMPASLDEEPKEVEGRCNCTPPPPKSKPTGESLARSLPPADTKDTVDSASEDVDDDDDDDEDDAENDEADETEQDGSEATEEEVEEDEVESDEEEEEEEEAENTQSSQPQDQDAKDGAVSQPEASPSQNEVNPCEIVKTLFSNTSNFSDACTLKYGSKSHVGWKCVPSGVSTTTSSEGGGRSKRDTSAVTATTSGDTGGLCIPPRRRKLYLGGFKRLTDDTAVSSEATSATASQAQSHPLLTAFVESAAIETFFLWHRYKEENKPPVPQGGVGAAALLGVEPQQEDPQKKLQQTGVIPPDFLRLMFYTLGDYRDILYSGDNENGNKYMFVDDIKDISDKIKSILNSDVGEKTTAKQWWEKNAQHIWHGMICALTYTEKSVSGQKPQITQNEEVRKALWDETTKKPKTKTVNGHDYTYEKVVLKDENSGTGPKGQTGGLTNTPTLKEFISRPPYFRYLEEWGENFCKERKKRLEKIKGECTKDGDGRTKKCSGYGENCKDQLSDDPSNFPDFNCPSCATPCGLYKRWIKKKRTEFEKQSNVYEEQKKKYEDESNGAERNNHGNGFCVPEGKCNTAAAFLKMLGSCSKNENGEDNRNENGKDILDFDKPDNTFRPATNCKPCSEFKINCEKAKCSGANGNNCNGGKISPNDIKDDNYPNGNIEMLVSDNSTTEFKGGLGDCKNSGIFTGIIEKKWKCGKVCGYNVCKPKNVNGQNGDGNQIIIIRALFKIWLEYFLEDYNKIKKKLKPCMKNGEGLSCKNKCKDKCKCVNEWIEKKRTEWTNIKKHYKTHNQDDIKTFVSNILGGLYPQTDVKKATGYKELIQFDNSCHCNGPNNSQKKDVERRDVVVCLIDKLEKEAEKCAQNHPQTSDKNQNLAQCQESPPVEDDEPLEEEEDPDPDPNQKGKQHPSFCSDAIKPEPEEEQTEETCDKAADEKVEQTVEKPETNMVPENASDTESTGDNKGEDSVEPTPLSPSKEGNPEQTPVLKPEEEAPAPPAAPLPPPADQPFDPTILQTTIPFGVALALGSIAFLFLK</sequence>
<dbReference type="VEuPathDB" id="PlasmoDB:PfTG01_080005200"/>
<dbReference type="SUPFAM" id="SSF140924">
    <property type="entry name" value="Duffy binding domain-like"/>
    <property type="match status" value="6"/>
</dbReference>
<dbReference type="VEuPathDB" id="PlasmoDB:PfNF135_000040600"/>
<feature type="domain" description="Duffy-antigen binding" evidence="5">
    <location>
        <begin position="1"/>
        <end position="120"/>
    </location>
</feature>
<feature type="compositionally biased region" description="Polar residues" evidence="2">
    <location>
        <begin position="1473"/>
        <end position="1482"/>
    </location>
</feature>
<dbReference type="InterPro" id="IPR054595">
    <property type="entry name" value="DBL_C"/>
</dbReference>
<dbReference type="VEuPathDB" id="PlasmoDB:PfDd2_070016400"/>